<organism evidence="1 2">
    <name type="scientific">Candidatus Sungbacteria bacterium RIFCSPHIGHO2_02_FULL_51_29</name>
    <dbReference type="NCBI Taxonomy" id="1802273"/>
    <lineage>
        <taxon>Bacteria</taxon>
        <taxon>Candidatus Sungiibacteriota</taxon>
    </lineage>
</organism>
<gene>
    <name evidence="1" type="ORF">A3C16_02720</name>
</gene>
<accession>A0A1G2KQS8</accession>
<dbReference type="AlphaFoldDB" id="A0A1G2KQS8"/>
<reference evidence="1 2" key="1">
    <citation type="journal article" date="2016" name="Nat. Commun.">
        <title>Thousands of microbial genomes shed light on interconnected biogeochemical processes in an aquifer system.</title>
        <authorList>
            <person name="Anantharaman K."/>
            <person name="Brown C.T."/>
            <person name="Hug L.A."/>
            <person name="Sharon I."/>
            <person name="Castelle C.J."/>
            <person name="Probst A.J."/>
            <person name="Thomas B.C."/>
            <person name="Singh A."/>
            <person name="Wilkins M.J."/>
            <person name="Karaoz U."/>
            <person name="Brodie E.L."/>
            <person name="Williams K.H."/>
            <person name="Hubbard S.S."/>
            <person name="Banfield J.F."/>
        </authorList>
    </citation>
    <scope>NUCLEOTIDE SEQUENCE [LARGE SCALE GENOMIC DNA]</scope>
</reference>
<protein>
    <submittedName>
        <fullName evidence="1">Uncharacterized protein</fullName>
    </submittedName>
</protein>
<name>A0A1G2KQS8_9BACT</name>
<sequence length="96" mass="11120">MHRYCTKSRLHEEEFDVFVAELMGAARMLLLLFKEPKEAGHVLRMMEEYIHSRKWTPELEYALKTSFDSMLCSPTREKATVLGALSAILSKRVLSD</sequence>
<proteinExistence type="predicted"/>
<comment type="caution">
    <text evidence="1">The sequence shown here is derived from an EMBL/GenBank/DDBJ whole genome shotgun (WGS) entry which is preliminary data.</text>
</comment>
<evidence type="ECO:0000313" key="1">
    <source>
        <dbReference type="EMBL" id="OHA01776.1"/>
    </source>
</evidence>
<evidence type="ECO:0000313" key="2">
    <source>
        <dbReference type="Proteomes" id="UP000177811"/>
    </source>
</evidence>
<dbReference type="EMBL" id="MHQL01000054">
    <property type="protein sequence ID" value="OHA01776.1"/>
    <property type="molecule type" value="Genomic_DNA"/>
</dbReference>
<dbReference type="Proteomes" id="UP000177811">
    <property type="component" value="Unassembled WGS sequence"/>
</dbReference>